<dbReference type="InterPro" id="IPR032508">
    <property type="entry name" value="FecR_C"/>
</dbReference>
<accession>A0ABP8N0H3</accession>
<evidence type="ECO:0000259" key="2">
    <source>
        <dbReference type="Pfam" id="PF04773"/>
    </source>
</evidence>
<organism evidence="4 5">
    <name type="scientific">Nibrella saemangeumensis</name>
    <dbReference type="NCBI Taxonomy" id="1084526"/>
    <lineage>
        <taxon>Bacteria</taxon>
        <taxon>Pseudomonadati</taxon>
        <taxon>Bacteroidota</taxon>
        <taxon>Cytophagia</taxon>
        <taxon>Cytophagales</taxon>
        <taxon>Spirosomataceae</taxon>
        <taxon>Nibrella</taxon>
    </lineage>
</organism>
<sequence>MKVIKRHYPYHIDTTTILQAAMKKYETFSVEDFVMDDHFRDWVQGNINNETFWLAFMHQHPEKTDTIRQAERIIRAMNINPTPVSEQEVRAEVNQFMQQLQTLETSQPVRPMRRSWWWAAAAMVIMVGLGAAVFGLMRRPAEIVASKKPQPTKPAATAALAETVNSTSKTLKLVLSDGSTVHLGPSSALRYAPHFGSESRQVYLTGEAIFEVVHTSAPFLVYAGDVVTKVLGTSFVVRAYETDKKVTVQVRTGKVSVYREAESRKAGPRQHSGNSLNGFVLLPNQAAIYDKAIQQFTKTLVAKPVVIRPAEFVYDDTPLAEVLQQLQQAYGIHLQYDADAFTTCRITATFNDESLFEKLDLICKMVGGTYEIVDGQIVLNVRGC</sequence>
<keyword evidence="5" id="KW-1185">Reference proteome</keyword>
<evidence type="ECO:0000313" key="5">
    <source>
        <dbReference type="Proteomes" id="UP001501175"/>
    </source>
</evidence>
<dbReference type="InterPro" id="IPR012373">
    <property type="entry name" value="Ferrdict_sens_TM"/>
</dbReference>
<keyword evidence="1" id="KW-0812">Transmembrane</keyword>
<dbReference type="Proteomes" id="UP001501175">
    <property type="component" value="Unassembled WGS sequence"/>
</dbReference>
<feature type="domain" description="FecR protein" evidence="2">
    <location>
        <begin position="168"/>
        <end position="255"/>
    </location>
</feature>
<dbReference type="Gene3D" id="2.60.120.1440">
    <property type="match status" value="1"/>
</dbReference>
<dbReference type="Gene3D" id="3.55.50.30">
    <property type="match status" value="1"/>
</dbReference>
<keyword evidence="1" id="KW-0472">Membrane</keyword>
<dbReference type="Pfam" id="PF16344">
    <property type="entry name" value="FecR_C"/>
    <property type="match status" value="1"/>
</dbReference>
<gene>
    <name evidence="4" type="ORF">GCM10023189_27630</name>
</gene>
<protein>
    <submittedName>
        <fullName evidence="4">FecR family protein</fullName>
    </submittedName>
</protein>
<name>A0ABP8N0H3_9BACT</name>
<keyword evidence="1" id="KW-1133">Transmembrane helix</keyword>
<dbReference type="InterPro" id="IPR006860">
    <property type="entry name" value="FecR"/>
</dbReference>
<evidence type="ECO:0000256" key="1">
    <source>
        <dbReference type="SAM" id="Phobius"/>
    </source>
</evidence>
<comment type="caution">
    <text evidence="4">The sequence shown here is derived from an EMBL/GenBank/DDBJ whole genome shotgun (WGS) entry which is preliminary data.</text>
</comment>
<dbReference type="EMBL" id="BAABHD010000029">
    <property type="protein sequence ID" value="GAA4457232.1"/>
    <property type="molecule type" value="Genomic_DNA"/>
</dbReference>
<dbReference type="Pfam" id="PF04773">
    <property type="entry name" value="FecR"/>
    <property type="match status" value="1"/>
</dbReference>
<feature type="domain" description="Protein FecR C-terminal" evidence="3">
    <location>
        <begin position="311"/>
        <end position="378"/>
    </location>
</feature>
<dbReference type="PANTHER" id="PTHR30273">
    <property type="entry name" value="PERIPLASMIC SIGNAL SENSOR AND SIGMA FACTOR ACTIVATOR FECR-RELATED"/>
    <property type="match status" value="1"/>
</dbReference>
<evidence type="ECO:0000313" key="4">
    <source>
        <dbReference type="EMBL" id="GAA4457232.1"/>
    </source>
</evidence>
<dbReference type="PIRSF" id="PIRSF018266">
    <property type="entry name" value="FecR"/>
    <property type="match status" value="1"/>
</dbReference>
<evidence type="ECO:0000259" key="3">
    <source>
        <dbReference type="Pfam" id="PF16344"/>
    </source>
</evidence>
<feature type="transmembrane region" description="Helical" evidence="1">
    <location>
        <begin position="116"/>
        <end position="137"/>
    </location>
</feature>
<dbReference type="PANTHER" id="PTHR30273:SF2">
    <property type="entry name" value="PROTEIN FECR"/>
    <property type="match status" value="1"/>
</dbReference>
<proteinExistence type="predicted"/>
<reference evidence="5" key="1">
    <citation type="journal article" date="2019" name="Int. J. Syst. Evol. Microbiol.">
        <title>The Global Catalogue of Microorganisms (GCM) 10K type strain sequencing project: providing services to taxonomists for standard genome sequencing and annotation.</title>
        <authorList>
            <consortium name="The Broad Institute Genomics Platform"/>
            <consortium name="The Broad Institute Genome Sequencing Center for Infectious Disease"/>
            <person name="Wu L."/>
            <person name="Ma J."/>
        </authorList>
    </citation>
    <scope>NUCLEOTIDE SEQUENCE [LARGE SCALE GENOMIC DNA]</scope>
    <source>
        <strain evidence="5">JCM 17927</strain>
    </source>
</reference>